<gene>
    <name evidence="2" type="ORF">DPMN_148334</name>
</gene>
<accession>A0A9D4J040</accession>
<dbReference type="Proteomes" id="UP000828390">
    <property type="component" value="Unassembled WGS sequence"/>
</dbReference>
<keyword evidence="3" id="KW-1185">Reference proteome</keyword>
<reference evidence="2" key="2">
    <citation type="submission" date="2020-11" db="EMBL/GenBank/DDBJ databases">
        <authorList>
            <person name="McCartney M.A."/>
            <person name="Auch B."/>
            <person name="Kono T."/>
            <person name="Mallez S."/>
            <person name="Becker A."/>
            <person name="Gohl D.M."/>
            <person name="Silverstein K.A.T."/>
            <person name="Koren S."/>
            <person name="Bechman K.B."/>
            <person name="Herman A."/>
            <person name="Abrahante J.E."/>
            <person name="Garbe J."/>
        </authorList>
    </citation>
    <scope>NUCLEOTIDE SEQUENCE</scope>
    <source>
        <strain evidence="2">Duluth1</strain>
        <tissue evidence="2">Whole animal</tissue>
    </source>
</reference>
<proteinExistence type="predicted"/>
<protein>
    <submittedName>
        <fullName evidence="2">Uncharacterized protein</fullName>
    </submittedName>
</protein>
<feature type="region of interest" description="Disordered" evidence="1">
    <location>
        <begin position="1"/>
        <end position="32"/>
    </location>
</feature>
<comment type="caution">
    <text evidence="2">The sequence shown here is derived from an EMBL/GenBank/DDBJ whole genome shotgun (WGS) entry which is preliminary data.</text>
</comment>
<dbReference type="EMBL" id="JAIWYP010000007">
    <property type="protein sequence ID" value="KAH3794796.1"/>
    <property type="molecule type" value="Genomic_DNA"/>
</dbReference>
<sequence>MQNLPHDLVGEEQAPGMDPGSGHHHTKQGQLRDMPELSSISLLIQTSRVILGIILKQLKAKQTVGRRELYCQVWAK</sequence>
<dbReference type="AlphaFoldDB" id="A0A9D4J040"/>
<name>A0A9D4J040_DREPO</name>
<organism evidence="2 3">
    <name type="scientific">Dreissena polymorpha</name>
    <name type="common">Zebra mussel</name>
    <name type="synonym">Mytilus polymorpha</name>
    <dbReference type="NCBI Taxonomy" id="45954"/>
    <lineage>
        <taxon>Eukaryota</taxon>
        <taxon>Metazoa</taxon>
        <taxon>Spiralia</taxon>
        <taxon>Lophotrochozoa</taxon>
        <taxon>Mollusca</taxon>
        <taxon>Bivalvia</taxon>
        <taxon>Autobranchia</taxon>
        <taxon>Heteroconchia</taxon>
        <taxon>Euheterodonta</taxon>
        <taxon>Imparidentia</taxon>
        <taxon>Neoheterodontei</taxon>
        <taxon>Myida</taxon>
        <taxon>Dreissenoidea</taxon>
        <taxon>Dreissenidae</taxon>
        <taxon>Dreissena</taxon>
    </lineage>
</organism>
<evidence type="ECO:0000256" key="1">
    <source>
        <dbReference type="SAM" id="MobiDB-lite"/>
    </source>
</evidence>
<evidence type="ECO:0000313" key="3">
    <source>
        <dbReference type="Proteomes" id="UP000828390"/>
    </source>
</evidence>
<evidence type="ECO:0000313" key="2">
    <source>
        <dbReference type="EMBL" id="KAH3794796.1"/>
    </source>
</evidence>
<reference evidence="2" key="1">
    <citation type="journal article" date="2019" name="bioRxiv">
        <title>The Genome of the Zebra Mussel, Dreissena polymorpha: A Resource for Invasive Species Research.</title>
        <authorList>
            <person name="McCartney M.A."/>
            <person name="Auch B."/>
            <person name="Kono T."/>
            <person name="Mallez S."/>
            <person name="Zhang Y."/>
            <person name="Obille A."/>
            <person name="Becker A."/>
            <person name="Abrahante J.E."/>
            <person name="Garbe J."/>
            <person name="Badalamenti J.P."/>
            <person name="Herman A."/>
            <person name="Mangelson H."/>
            <person name="Liachko I."/>
            <person name="Sullivan S."/>
            <person name="Sone E.D."/>
            <person name="Koren S."/>
            <person name="Silverstein K.A.T."/>
            <person name="Beckman K.B."/>
            <person name="Gohl D.M."/>
        </authorList>
    </citation>
    <scope>NUCLEOTIDE SEQUENCE</scope>
    <source>
        <strain evidence="2">Duluth1</strain>
        <tissue evidence="2">Whole animal</tissue>
    </source>
</reference>